<proteinExistence type="predicted"/>
<dbReference type="RefSeq" id="XP_024752622.1">
    <property type="nucleotide sequence ID" value="XM_024898401.1"/>
</dbReference>
<dbReference type="SUPFAM" id="SSF53098">
    <property type="entry name" value="Ribonuclease H-like"/>
    <property type="match status" value="1"/>
</dbReference>
<dbReference type="InterPro" id="IPR036397">
    <property type="entry name" value="RNaseH_sf"/>
</dbReference>
<feature type="domain" description="Piwi" evidence="3">
    <location>
        <begin position="567"/>
        <end position="887"/>
    </location>
</feature>
<dbReference type="PROSITE" id="PS50821">
    <property type="entry name" value="PAZ"/>
    <property type="match status" value="1"/>
</dbReference>
<dbReference type="SMART" id="SM00950">
    <property type="entry name" value="Piwi"/>
    <property type="match status" value="1"/>
</dbReference>
<feature type="domain" description="PAZ" evidence="2">
    <location>
        <begin position="281"/>
        <end position="386"/>
    </location>
</feature>
<feature type="region of interest" description="Disordered" evidence="1">
    <location>
        <begin position="316"/>
        <end position="337"/>
    </location>
</feature>
<dbReference type="SMART" id="SM01163">
    <property type="entry name" value="DUF1785"/>
    <property type="match status" value="1"/>
</dbReference>
<evidence type="ECO:0000256" key="1">
    <source>
        <dbReference type="SAM" id="MobiDB-lite"/>
    </source>
</evidence>
<protein>
    <submittedName>
        <fullName evidence="4">Piwi-domain-containing protein</fullName>
    </submittedName>
</protein>
<dbReference type="Pfam" id="PF16486">
    <property type="entry name" value="ArgoN"/>
    <property type="match status" value="1"/>
</dbReference>
<dbReference type="Pfam" id="PF16488">
    <property type="entry name" value="ArgoL2"/>
    <property type="match status" value="1"/>
</dbReference>
<dbReference type="Gene3D" id="3.40.50.2300">
    <property type="match status" value="1"/>
</dbReference>
<dbReference type="Pfam" id="PF02171">
    <property type="entry name" value="Piwi"/>
    <property type="match status" value="1"/>
</dbReference>
<dbReference type="InterPro" id="IPR032472">
    <property type="entry name" value="ArgoL2"/>
</dbReference>
<dbReference type="PROSITE" id="PS50822">
    <property type="entry name" value="PIWI"/>
    <property type="match status" value="1"/>
</dbReference>
<reference evidence="5" key="1">
    <citation type="submission" date="2016-07" db="EMBL/GenBank/DDBJ databases">
        <title>Multiple horizontal gene transfer events from other fungi enriched the ability of initially mycotrophic Trichoderma (Ascomycota) to feed on dead plant biomass.</title>
        <authorList>
            <consortium name="DOE Joint Genome Institute"/>
            <person name="Atanasova L."/>
            <person name="Chenthamara K."/>
            <person name="Zhang J."/>
            <person name="Grujic M."/>
            <person name="Henrissat B."/>
            <person name="Kuo A."/>
            <person name="Aerts A."/>
            <person name="Salamov A."/>
            <person name="Lipzen A."/>
            <person name="Labutti K."/>
            <person name="Barry K."/>
            <person name="Miao Y."/>
            <person name="Rahimi M.J."/>
            <person name="Shen Q."/>
            <person name="Grigoriev I.V."/>
            <person name="Kubicek C.P."/>
            <person name="Druzhinina I.S."/>
        </authorList>
    </citation>
    <scope>NUCLEOTIDE SEQUENCE [LARGE SCALE GENOMIC DNA]</scope>
    <source>
        <strain evidence="5">TUCIM 6016</strain>
    </source>
</reference>
<dbReference type="InterPro" id="IPR032474">
    <property type="entry name" value="Argonaute_N"/>
</dbReference>
<evidence type="ECO:0000259" key="3">
    <source>
        <dbReference type="PROSITE" id="PS50822"/>
    </source>
</evidence>
<dbReference type="InterPro" id="IPR003100">
    <property type="entry name" value="PAZ_dom"/>
</dbReference>
<dbReference type="EMBL" id="KZ680208">
    <property type="protein sequence ID" value="PTB69302.1"/>
    <property type="molecule type" value="Genomic_DNA"/>
</dbReference>
<dbReference type="SUPFAM" id="SSF101690">
    <property type="entry name" value="PAZ domain"/>
    <property type="match status" value="1"/>
</dbReference>
<dbReference type="Pfam" id="PF08699">
    <property type="entry name" value="ArgoL1"/>
    <property type="match status" value="1"/>
</dbReference>
<evidence type="ECO:0000259" key="2">
    <source>
        <dbReference type="PROSITE" id="PS50821"/>
    </source>
</evidence>
<sequence length="931" mass="102374">MGLSIKLAGLDLSTLGLKEAFPRRPAYGTKGTEVVLWANYVALTASPKLVLYRYDVSVTPAATGRKLTQIVRLLLDAPELAAYKHDMVSDFKSTLICRQKFDDQAIKITYRKEGEEEPGANGPVYEVKLQLTNTLATSELIGYLTSTNPSAQYDDKLPLIQALNIFLNHYAKSTNNLATIGSSKMFSLSQDSDTWDLGSCLTAIRGFFASVRAATARVLVNVNPSHGAFFQEGPLEQFVLRLGSGKGLYRLQQFIQRLRVRTTHLKAKVDKSGKAIPRVKTIWALANPNDGHGLPHPPRVSAFGAGPKNVEFWLDSGPYSQAQPGPSSGKKKKGAKGQEGGRYISVYDFFLNSYNVRINDTRLPVINVGNRENPVYLPLQVCYVLPGQPSKSKLDPGQTQQMIRFAVRRPMENATSIVNDGLRTAGLSPDSNPLLPQFGIEISQNLVTVLGRVITSPKVGYGQSRQVATFGGSWNMVPRGAPSLKFSTSGSMQKWSCVYIETADHPNAYKFSSESLDATMRAFHTVLNDTGIAAAVPLRPFRRLQLTGDNDPELENTIKNAAATLQMLFVILPATPITLYNRIKSLADVKYGVHTVCSVGTKIANPKGQDQYFRNLALKVNLKLGGNNQLVEPAHLGFISENKTMIVGIDVTHKSPGTTAPSIAGMVASIDQKLGQWPAVLSIQPPTHYEMVAELQEMLKSRLHLWRSKGKHATFPENIIVYRDGVSEGQYQTVLDEELPLLRAACKEVYPAADQQKGLPRLTIAIVGKRHHARFYPTAVNDADNTGNTKPGTVVDRGVTEARSWDFYLQAHTALQGTARPAHYFVVLDEIFRPRYAKAPGKNIADEFQDLTQSMCYTFGRATKAVSYCTPAYYADIVCERARCYLSHLYDTPTHSAAPSVVGDTQGGGAQGGLKQDVQIHERLKDTMFYI</sequence>
<keyword evidence="5" id="KW-1185">Reference proteome</keyword>
<dbReference type="Proteomes" id="UP000241546">
    <property type="component" value="Unassembled WGS sequence"/>
</dbReference>
<dbReference type="InterPro" id="IPR014811">
    <property type="entry name" value="ArgoL1"/>
</dbReference>
<dbReference type="InterPro" id="IPR036085">
    <property type="entry name" value="PAZ_dom_sf"/>
</dbReference>
<dbReference type="InterPro" id="IPR045246">
    <property type="entry name" value="Piwi_ago-like"/>
</dbReference>
<dbReference type="Gene3D" id="2.170.260.10">
    <property type="entry name" value="paz domain"/>
    <property type="match status" value="1"/>
</dbReference>
<gene>
    <name evidence="4" type="ORF">BBK36DRAFT_63460</name>
</gene>
<dbReference type="GeneID" id="36606519"/>
<dbReference type="PANTHER" id="PTHR22891">
    <property type="entry name" value="EUKARYOTIC TRANSLATION INITIATION FACTOR 2C"/>
    <property type="match status" value="1"/>
</dbReference>
<dbReference type="InterPro" id="IPR003165">
    <property type="entry name" value="Piwi"/>
</dbReference>
<dbReference type="CDD" id="cd04657">
    <property type="entry name" value="Piwi_ago-like"/>
    <property type="match status" value="1"/>
</dbReference>
<dbReference type="GO" id="GO:0003723">
    <property type="term" value="F:RNA binding"/>
    <property type="evidence" value="ECO:0007669"/>
    <property type="project" value="InterPro"/>
</dbReference>
<dbReference type="CDD" id="cd02846">
    <property type="entry name" value="PAZ_argonaute_like"/>
    <property type="match status" value="1"/>
</dbReference>
<evidence type="ECO:0000313" key="4">
    <source>
        <dbReference type="EMBL" id="PTB69302.1"/>
    </source>
</evidence>
<dbReference type="Pfam" id="PF02170">
    <property type="entry name" value="PAZ"/>
    <property type="match status" value="1"/>
</dbReference>
<evidence type="ECO:0000313" key="5">
    <source>
        <dbReference type="Proteomes" id="UP000241546"/>
    </source>
</evidence>
<dbReference type="OrthoDB" id="10252740at2759"/>
<organism evidence="4 5">
    <name type="scientific">Trichoderma citrinoviride</name>
    <dbReference type="NCBI Taxonomy" id="58853"/>
    <lineage>
        <taxon>Eukaryota</taxon>
        <taxon>Fungi</taxon>
        <taxon>Dikarya</taxon>
        <taxon>Ascomycota</taxon>
        <taxon>Pezizomycotina</taxon>
        <taxon>Sordariomycetes</taxon>
        <taxon>Hypocreomycetidae</taxon>
        <taxon>Hypocreales</taxon>
        <taxon>Hypocreaceae</taxon>
        <taxon>Trichoderma</taxon>
    </lineage>
</organism>
<dbReference type="AlphaFoldDB" id="A0A2T4BJ05"/>
<name>A0A2T4BJ05_9HYPO</name>
<accession>A0A2T4BJ05</accession>
<dbReference type="InterPro" id="IPR012337">
    <property type="entry name" value="RNaseH-like_sf"/>
</dbReference>
<dbReference type="Gene3D" id="3.30.420.10">
    <property type="entry name" value="Ribonuclease H-like superfamily/Ribonuclease H"/>
    <property type="match status" value="1"/>
</dbReference>